<dbReference type="OrthoDB" id="10253041at2759"/>
<dbReference type="EMBL" id="JRES01001303">
    <property type="protein sequence ID" value="KNC23776.1"/>
    <property type="molecule type" value="Genomic_DNA"/>
</dbReference>
<feature type="compositionally biased region" description="Basic and acidic residues" evidence="1">
    <location>
        <begin position="14"/>
        <end position="24"/>
    </location>
</feature>
<feature type="compositionally biased region" description="Low complexity" evidence="1">
    <location>
        <begin position="1"/>
        <end position="13"/>
    </location>
</feature>
<name>A0A0L0BUR6_LUCCU</name>
<dbReference type="Proteomes" id="UP000037069">
    <property type="component" value="Unassembled WGS sequence"/>
</dbReference>
<organism evidence="2 3">
    <name type="scientific">Lucilia cuprina</name>
    <name type="common">Green bottle fly</name>
    <name type="synonym">Australian sheep blowfly</name>
    <dbReference type="NCBI Taxonomy" id="7375"/>
    <lineage>
        <taxon>Eukaryota</taxon>
        <taxon>Metazoa</taxon>
        <taxon>Ecdysozoa</taxon>
        <taxon>Arthropoda</taxon>
        <taxon>Hexapoda</taxon>
        <taxon>Insecta</taxon>
        <taxon>Pterygota</taxon>
        <taxon>Neoptera</taxon>
        <taxon>Endopterygota</taxon>
        <taxon>Diptera</taxon>
        <taxon>Brachycera</taxon>
        <taxon>Muscomorpha</taxon>
        <taxon>Oestroidea</taxon>
        <taxon>Calliphoridae</taxon>
        <taxon>Luciliinae</taxon>
        <taxon>Lucilia</taxon>
    </lineage>
</organism>
<feature type="region of interest" description="Disordered" evidence="1">
    <location>
        <begin position="1"/>
        <end position="24"/>
    </location>
</feature>
<protein>
    <submittedName>
        <fullName evidence="2">Uncharacterized protein</fullName>
    </submittedName>
</protein>
<evidence type="ECO:0000313" key="3">
    <source>
        <dbReference type="Proteomes" id="UP000037069"/>
    </source>
</evidence>
<dbReference type="AlphaFoldDB" id="A0A0L0BUR6"/>
<reference evidence="2 3" key="1">
    <citation type="journal article" date="2015" name="Nat. Commun.">
        <title>Lucilia cuprina genome unlocks parasitic fly biology to underpin future interventions.</title>
        <authorList>
            <person name="Anstead C.A."/>
            <person name="Korhonen P.K."/>
            <person name="Young N.D."/>
            <person name="Hall R.S."/>
            <person name="Jex A.R."/>
            <person name="Murali S.C."/>
            <person name="Hughes D.S."/>
            <person name="Lee S.F."/>
            <person name="Perry T."/>
            <person name="Stroehlein A.J."/>
            <person name="Ansell B.R."/>
            <person name="Breugelmans B."/>
            <person name="Hofmann A."/>
            <person name="Qu J."/>
            <person name="Dugan S."/>
            <person name="Lee S.L."/>
            <person name="Chao H."/>
            <person name="Dinh H."/>
            <person name="Han Y."/>
            <person name="Doddapaneni H.V."/>
            <person name="Worley K.C."/>
            <person name="Muzny D.M."/>
            <person name="Ioannidis P."/>
            <person name="Waterhouse R.M."/>
            <person name="Zdobnov E.M."/>
            <person name="James P.J."/>
            <person name="Bagnall N.H."/>
            <person name="Kotze A.C."/>
            <person name="Gibbs R.A."/>
            <person name="Richards S."/>
            <person name="Batterham P."/>
            <person name="Gasser R.B."/>
        </authorList>
    </citation>
    <scope>NUCLEOTIDE SEQUENCE [LARGE SCALE GENOMIC DNA]</scope>
    <source>
        <strain evidence="2 3">LS</strain>
        <tissue evidence="2">Full body</tissue>
    </source>
</reference>
<evidence type="ECO:0000256" key="1">
    <source>
        <dbReference type="SAM" id="MobiDB-lite"/>
    </source>
</evidence>
<proteinExistence type="predicted"/>
<gene>
    <name evidence="2" type="ORF">FF38_13833</name>
</gene>
<keyword evidence="3" id="KW-1185">Reference proteome</keyword>
<accession>A0A0L0BUR6</accession>
<sequence length="236" mass="27883">MDYSDEGSSSSSDNEGKGSNKDFSDLEGPCCHPLRAPPCSPELDVEIRKLRYSRMRKIMQTLDRIYFQPLFHKKLRFLLKTKRSNIKKRKRKLNQKSLNESEIQNSDMVNKISLQYVKHLENNKSSTSIQTLRPQDQIIDKQAKHSNKKRLKSVAQDLAKKPVVKVSRKLRLWLQKRQIFIIRRKMFIARDTNIRHRCHRRRRLSTFTANLLPAGMKINNREKTHNKYCILLIKIA</sequence>
<comment type="caution">
    <text evidence="2">The sequence shown here is derived from an EMBL/GenBank/DDBJ whole genome shotgun (WGS) entry which is preliminary data.</text>
</comment>
<evidence type="ECO:0000313" key="2">
    <source>
        <dbReference type="EMBL" id="KNC23776.1"/>
    </source>
</evidence>